<reference evidence="2 3" key="1">
    <citation type="submission" date="2019-08" db="EMBL/GenBank/DDBJ databases">
        <title>Draft genome sequences of two oriental melons (Cucumis melo L. var makuwa).</title>
        <authorList>
            <person name="Kwon S.-Y."/>
        </authorList>
    </citation>
    <scope>NUCLEOTIDE SEQUENCE [LARGE SCALE GENOMIC DNA]</scope>
    <source>
        <strain evidence="3">cv. Chang Bougi</strain>
        <tissue evidence="2">Leaf</tissue>
    </source>
</reference>
<accession>A0A5D3CTK4</accession>
<gene>
    <name evidence="2" type="ORF">E5676_scaffold1610G00080</name>
</gene>
<dbReference type="Proteomes" id="UP000321947">
    <property type="component" value="Unassembled WGS sequence"/>
</dbReference>
<evidence type="ECO:0000259" key="1">
    <source>
        <dbReference type="Pfam" id="PF26133"/>
    </source>
</evidence>
<dbReference type="PANTHER" id="PTHR33018">
    <property type="entry name" value="OS10G0338966 PROTEIN-RELATED"/>
    <property type="match status" value="1"/>
</dbReference>
<dbReference type="Pfam" id="PF03004">
    <property type="entry name" value="Transposase_24"/>
    <property type="match status" value="1"/>
</dbReference>
<dbReference type="Pfam" id="PF26133">
    <property type="entry name" value="DUF8039"/>
    <property type="match status" value="1"/>
</dbReference>
<protein>
    <recommendedName>
        <fullName evidence="1">DUF8039 domain-containing protein</fullName>
    </recommendedName>
</protein>
<name>A0A5D3CTK4_CUCMM</name>
<dbReference type="EMBL" id="SSTD01009053">
    <property type="protein sequence ID" value="TYK14770.1"/>
    <property type="molecule type" value="Genomic_DNA"/>
</dbReference>
<comment type="caution">
    <text evidence="2">The sequence shown here is derived from an EMBL/GenBank/DDBJ whole genome shotgun (WGS) entry which is preliminary data.</text>
</comment>
<proteinExistence type="predicted"/>
<dbReference type="InterPro" id="IPR058352">
    <property type="entry name" value="DUF8039"/>
</dbReference>
<dbReference type="AlphaFoldDB" id="A0A5D3CTK4"/>
<dbReference type="PANTHER" id="PTHR33018:SF37">
    <property type="entry name" value="TRANSPOSASE TNP1_EN_SPM-LIKE DOMAIN-CONTAINING PROTEIN"/>
    <property type="match status" value="1"/>
</dbReference>
<evidence type="ECO:0000313" key="3">
    <source>
        <dbReference type="Proteomes" id="UP000321947"/>
    </source>
</evidence>
<evidence type="ECO:0000313" key="2">
    <source>
        <dbReference type="EMBL" id="TYK14770.1"/>
    </source>
</evidence>
<feature type="domain" description="DUF8039" evidence="1">
    <location>
        <begin position="401"/>
        <end position="477"/>
    </location>
</feature>
<sequence>MLPVQLISLKSSVQKVVFNGPLEGEAEEFVVDVLILFWVKRAVYDVSGDNVSSDGVETAPSVSVTHIFEIDLDEHVDVPLARLLRKGLLSNIEPSRTAASITSVHSHESSSSNEFFFQHLNLGGNFDDPANQNPADVDAYVEPTNTCAPDNVEPKLEIQQSPGESSQKENNFQQNRQNITTKAGRKKIPQNISSVPIDGISFYFEESVQRCKYAIQGQIANEARYNVDEWKKKFLFQKMGGLWRASKSRLVSKIGEASNDEELNKIKPDNISSMHDWNDFIKHKTSATFKAKSKKFKDMKQKQLPHTCSRKGYARLAEDLKNSSSTPITRVDVWTKTHVKKDGTPMNSQVADTLERIEQNRVPSSSSIIDDAISRVLGLDQGYVRELGFGVTLSKSVTTNTPHKCLLLDWIGLGEVIAEGRWFSNDPSVLVHHVPLGPNAVRVWVDTVKISNSFLWRPTSDIIVIDDALGTTVAWPID</sequence>
<organism evidence="2 3">
    <name type="scientific">Cucumis melo var. makuwa</name>
    <name type="common">Oriental melon</name>
    <dbReference type="NCBI Taxonomy" id="1194695"/>
    <lineage>
        <taxon>Eukaryota</taxon>
        <taxon>Viridiplantae</taxon>
        <taxon>Streptophyta</taxon>
        <taxon>Embryophyta</taxon>
        <taxon>Tracheophyta</taxon>
        <taxon>Spermatophyta</taxon>
        <taxon>Magnoliopsida</taxon>
        <taxon>eudicotyledons</taxon>
        <taxon>Gunneridae</taxon>
        <taxon>Pentapetalae</taxon>
        <taxon>rosids</taxon>
        <taxon>fabids</taxon>
        <taxon>Cucurbitales</taxon>
        <taxon>Cucurbitaceae</taxon>
        <taxon>Benincaseae</taxon>
        <taxon>Cucumis</taxon>
    </lineage>
</organism>
<dbReference type="InterPro" id="IPR004252">
    <property type="entry name" value="Probable_transposase_24"/>
</dbReference>